<dbReference type="EC" id="5.1.3.2" evidence="5 9"/>
<evidence type="ECO:0000313" key="11">
    <source>
        <dbReference type="EMBL" id="MFD1001235.1"/>
    </source>
</evidence>
<evidence type="ECO:0000256" key="3">
    <source>
        <dbReference type="ARBA" id="ARBA00004947"/>
    </source>
</evidence>
<evidence type="ECO:0000256" key="1">
    <source>
        <dbReference type="ARBA" id="ARBA00000083"/>
    </source>
</evidence>
<keyword evidence="8 9" id="KW-0413">Isomerase</keyword>
<comment type="cofactor">
    <cofactor evidence="2 9">
        <name>NAD(+)</name>
        <dbReference type="ChEBI" id="CHEBI:57540"/>
    </cofactor>
</comment>
<evidence type="ECO:0000256" key="4">
    <source>
        <dbReference type="ARBA" id="ARBA00007637"/>
    </source>
</evidence>
<keyword evidence="9" id="KW-0119">Carbohydrate metabolism</keyword>
<name>A0ABW3K6Z4_9BACT</name>
<dbReference type="Gene3D" id="3.40.50.720">
    <property type="entry name" value="NAD(P)-binding Rossmann-like Domain"/>
    <property type="match status" value="1"/>
</dbReference>
<dbReference type="EMBL" id="JBHTKA010000007">
    <property type="protein sequence ID" value="MFD1001235.1"/>
    <property type="molecule type" value="Genomic_DNA"/>
</dbReference>
<dbReference type="GO" id="GO:0003978">
    <property type="term" value="F:UDP-glucose 4-epimerase activity"/>
    <property type="evidence" value="ECO:0007669"/>
    <property type="project" value="UniProtKB-EC"/>
</dbReference>
<dbReference type="CDD" id="cd05247">
    <property type="entry name" value="UDP_G4E_1_SDR_e"/>
    <property type="match status" value="1"/>
</dbReference>
<gene>
    <name evidence="11" type="primary">galE</name>
    <name evidence="11" type="ORF">ACFQ21_18040</name>
</gene>
<evidence type="ECO:0000259" key="10">
    <source>
        <dbReference type="Pfam" id="PF16363"/>
    </source>
</evidence>
<dbReference type="Gene3D" id="3.90.25.10">
    <property type="entry name" value="UDP-galactose 4-epimerase, domain 1"/>
    <property type="match status" value="1"/>
</dbReference>
<dbReference type="RefSeq" id="WP_377580711.1">
    <property type="nucleotide sequence ID" value="NZ_JBHTKA010000007.1"/>
</dbReference>
<comment type="caution">
    <text evidence="11">The sequence shown here is derived from an EMBL/GenBank/DDBJ whole genome shotgun (WGS) entry which is preliminary data.</text>
</comment>
<dbReference type="Proteomes" id="UP001597112">
    <property type="component" value="Unassembled WGS sequence"/>
</dbReference>
<evidence type="ECO:0000256" key="7">
    <source>
        <dbReference type="ARBA" id="ARBA00023027"/>
    </source>
</evidence>
<sequence>MKKKVLVTGGTGYIGSHTAVELIKEGFEVIIIDDLSNSQAEVLNGIEKISGVRPEFVQFNLCEEDKLTAFFEKHRDIDSIIHFAASKAVGESVEKPLLYYKNNVLSLVLLLEAMKKYNISNIVFSSSCTVYGQPDKLPVTEATPFKPAESPYGNTKQIGEEILRDTCKVNKDIQAISLRYFNPVGAHDSALIGELPNGVPANLVPFITQTAAGIRQQLMVFGNDYSTPDGSAMRDYIHVVDLAVAHVIALKRLIDKKQKNNYEFFNLGTGKGLTVLQLIQVFEKVNNLKLNYKVVDRRAGDVEKIYADTTLANKELGWETKLGVEEMMRSAWKWQQQLATKKV</sequence>
<keyword evidence="7 9" id="KW-0520">NAD</keyword>
<dbReference type="PANTHER" id="PTHR43725">
    <property type="entry name" value="UDP-GLUCOSE 4-EPIMERASE"/>
    <property type="match status" value="1"/>
</dbReference>
<evidence type="ECO:0000256" key="6">
    <source>
        <dbReference type="ARBA" id="ARBA00018569"/>
    </source>
</evidence>
<feature type="domain" description="NAD(P)-binding" evidence="10">
    <location>
        <begin position="6"/>
        <end position="329"/>
    </location>
</feature>
<dbReference type="NCBIfam" id="TIGR01179">
    <property type="entry name" value="galE"/>
    <property type="match status" value="1"/>
</dbReference>
<comment type="similarity">
    <text evidence="4 9">Belongs to the NAD(P)-dependent epimerase/dehydratase family.</text>
</comment>
<comment type="catalytic activity">
    <reaction evidence="1 9">
        <text>UDP-alpha-D-glucose = UDP-alpha-D-galactose</text>
        <dbReference type="Rhea" id="RHEA:22168"/>
        <dbReference type="ChEBI" id="CHEBI:58885"/>
        <dbReference type="ChEBI" id="CHEBI:66914"/>
        <dbReference type="EC" id="5.1.3.2"/>
    </reaction>
</comment>
<dbReference type="InterPro" id="IPR005886">
    <property type="entry name" value="UDP_G4E"/>
</dbReference>
<reference evidence="12" key="1">
    <citation type="journal article" date="2019" name="Int. J. Syst. Evol. Microbiol.">
        <title>The Global Catalogue of Microorganisms (GCM) 10K type strain sequencing project: providing services to taxonomists for standard genome sequencing and annotation.</title>
        <authorList>
            <consortium name="The Broad Institute Genomics Platform"/>
            <consortium name="The Broad Institute Genome Sequencing Center for Infectious Disease"/>
            <person name="Wu L."/>
            <person name="Ma J."/>
        </authorList>
    </citation>
    <scope>NUCLEOTIDE SEQUENCE [LARGE SCALE GENOMIC DNA]</scope>
    <source>
        <strain evidence="12">CCUG 58938</strain>
    </source>
</reference>
<protein>
    <recommendedName>
        <fullName evidence="6 9">UDP-glucose 4-epimerase</fullName>
        <ecNumber evidence="5 9">5.1.3.2</ecNumber>
    </recommendedName>
</protein>
<dbReference type="Pfam" id="PF16363">
    <property type="entry name" value="GDP_Man_Dehyd"/>
    <property type="match status" value="1"/>
</dbReference>
<comment type="subunit">
    <text evidence="9">Homodimer.</text>
</comment>
<dbReference type="SUPFAM" id="SSF51735">
    <property type="entry name" value="NAD(P)-binding Rossmann-fold domains"/>
    <property type="match status" value="1"/>
</dbReference>
<keyword evidence="12" id="KW-1185">Reference proteome</keyword>
<organism evidence="11 12">
    <name type="scientific">Ohtaekwangia kribbensis</name>
    <dbReference type="NCBI Taxonomy" id="688913"/>
    <lineage>
        <taxon>Bacteria</taxon>
        <taxon>Pseudomonadati</taxon>
        <taxon>Bacteroidota</taxon>
        <taxon>Cytophagia</taxon>
        <taxon>Cytophagales</taxon>
        <taxon>Fulvivirgaceae</taxon>
        <taxon>Ohtaekwangia</taxon>
    </lineage>
</organism>
<evidence type="ECO:0000256" key="9">
    <source>
        <dbReference type="RuleBase" id="RU366046"/>
    </source>
</evidence>
<dbReference type="PANTHER" id="PTHR43725:SF47">
    <property type="entry name" value="UDP-GLUCOSE 4-EPIMERASE"/>
    <property type="match status" value="1"/>
</dbReference>
<evidence type="ECO:0000256" key="5">
    <source>
        <dbReference type="ARBA" id="ARBA00013189"/>
    </source>
</evidence>
<dbReference type="InterPro" id="IPR036291">
    <property type="entry name" value="NAD(P)-bd_dom_sf"/>
</dbReference>
<accession>A0ABW3K6Z4</accession>
<dbReference type="PRINTS" id="PR01713">
    <property type="entry name" value="NUCEPIMERASE"/>
</dbReference>
<dbReference type="InterPro" id="IPR016040">
    <property type="entry name" value="NAD(P)-bd_dom"/>
</dbReference>
<comment type="pathway">
    <text evidence="3 9">Carbohydrate metabolism; galactose metabolism.</text>
</comment>
<evidence type="ECO:0000256" key="8">
    <source>
        <dbReference type="ARBA" id="ARBA00023235"/>
    </source>
</evidence>
<evidence type="ECO:0000313" key="12">
    <source>
        <dbReference type="Proteomes" id="UP001597112"/>
    </source>
</evidence>
<proteinExistence type="inferred from homology"/>
<evidence type="ECO:0000256" key="2">
    <source>
        <dbReference type="ARBA" id="ARBA00001911"/>
    </source>
</evidence>